<evidence type="ECO:0000313" key="4">
    <source>
        <dbReference type="Proteomes" id="UP001372338"/>
    </source>
</evidence>
<organism evidence="3 4">
    <name type="scientific">Crotalaria pallida</name>
    <name type="common">Smooth rattlebox</name>
    <name type="synonym">Crotalaria striata</name>
    <dbReference type="NCBI Taxonomy" id="3830"/>
    <lineage>
        <taxon>Eukaryota</taxon>
        <taxon>Viridiplantae</taxon>
        <taxon>Streptophyta</taxon>
        <taxon>Embryophyta</taxon>
        <taxon>Tracheophyta</taxon>
        <taxon>Spermatophyta</taxon>
        <taxon>Magnoliopsida</taxon>
        <taxon>eudicotyledons</taxon>
        <taxon>Gunneridae</taxon>
        <taxon>Pentapetalae</taxon>
        <taxon>rosids</taxon>
        <taxon>fabids</taxon>
        <taxon>Fabales</taxon>
        <taxon>Fabaceae</taxon>
        <taxon>Papilionoideae</taxon>
        <taxon>50 kb inversion clade</taxon>
        <taxon>genistoids sensu lato</taxon>
        <taxon>core genistoids</taxon>
        <taxon>Crotalarieae</taxon>
        <taxon>Crotalaria</taxon>
    </lineage>
</organism>
<comment type="caution">
    <text evidence="3">The sequence shown here is derived from an EMBL/GenBank/DDBJ whole genome shotgun (WGS) entry which is preliminary data.</text>
</comment>
<proteinExistence type="predicted"/>
<dbReference type="PANTHER" id="PTHR45654">
    <property type="entry name" value="HOMEOBOX-LEUCINE ZIPPER PROTEIN MERISTEM L1"/>
    <property type="match status" value="1"/>
</dbReference>
<dbReference type="EMBL" id="JAYWIO010000001">
    <property type="protein sequence ID" value="KAK7290535.1"/>
    <property type="molecule type" value="Genomic_DNA"/>
</dbReference>
<name>A0AAN9J1K5_CROPI</name>
<protein>
    <submittedName>
        <fullName evidence="3">Uncharacterized protein</fullName>
    </submittedName>
</protein>
<accession>A0AAN9J1K5</accession>
<sequence length="202" mass="23373">MASTSRIPIDQEEENHSSPSRERSRSPRAGIYHHRQTREQIAEMEREENGVLRAQNERLLKENMLMKKILENAKCLACWGLSIEDVEKHKHSLEQLKLENAQLKDKAKFQLNKKKKIIALLQEKDPGALLEFTIVAEMEGEENGVLHAENERLLKENMLMKETLENAKCPACWGLSLKDVEKHKHSLQQLKLENAQLKYKAS</sequence>
<evidence type="ECO:0000256" key="1">
    <source>
        <dbReference type="SAM" id="Coils"/>
    </source>
</evidence>
<dbReference type="PANTHER" id="PTHR45654:SF9">
    <property type="entry name" value="HOMEOBOX-LEUCINE ZIPPER PROTEIN HDG10-RELATED"/>
    <property type="match status" value="1"/>
</dbReference>
<evidence type="ECO:0000256" key="2">
    <source>
        <dbReference type="SAM" id="MobiDB-lite"/>
    </source>
</evidence>
<evidence type="ECO:0000313" key="3">
    <source>
        <dbReference type="EMBL" id="KAK7290535.1"/>
    </source>
</evidence>
<dbReference type="Proteomes" id="UP001372338">
    <property type="component" value="Unassembled WGS sequence"/>
</dbReference>
<dbReference type="InterPro" id="IPR042160">
    <property type="entry name" value="HD-Zip_IV"/>
</dbReference>
<feature type="coiled-coil region" evidence="1">
    <location>
        <begin position="86"/>
        <end position="113"/>
    </location>
</feature>
<keyword evidence="1" id="KW-0175">Coiled coil</keyword>
<feature type="compositionally biased region" description="Basic and acidic residues" evidence="2">
    <location>
        <begin position="14"/>
        <end position="25"/>
    </location>
</feature>
<feature type="region of interest" description="Disordered" evidence="2">
    <location>
        <begin position="1"/>
        <end position="34"/>
    </location>
</feature>
<keyword evidence="4" id="KW-1185">Reference proteome</keyword>
<reference evidence="3 4" key="1">
    <citation type="submission" date="2024-01" db="EMBL/GenBank/DDBJ databases">
        <title>The genomes of 5 underutilized Papilionoideae crops provide insights into root nodulation and disease resistanc.</title>
        <authorList>
            <person name="Yuan L."/>
        </authorList>
    </citation>
    <scope>NUCLEOTIDE SEQUENCE [LARGE SCALE GENOMIC DNA]</scope>
    <source>
        <strain evidence="3">ZHUSHIDOU_FW_LH</strain>
        <tissue evidence="3">Leaf</tissue>
    </source>
</reference>
<gene>
    <name evidence="3" type="ORF">RIF29_05031</name>
</gene>
<dbReference type="AlphaFoldDB" id="A0AAN9J1K5"/>